<dbReference type="EMBL" id="JAUEPR010000040">
    <property type="protein sequence ID" value="KAK0472548.1"/>
    <property type="molecule type" value="Genomic_DNA"/>
</dbReference>
<protein>
    <submittedName>
        <fullName evidence="1">Uncharacterized protein</fullName>
    </submittedName>
</protein>
<keyword evidence="2" id="KW-1185">Reference proteome</keyword>
<evidence type="ECO:0000313" key="1">
    <source>
        <dbReference type="EMBL" id="KAK0472548.1"/>
    </source>
</evidence>
<sequence length="135" mass="15511">MVGTFPTFYKITVTSELDQCIRHGQYPATQTVVYRHTPRVPRGRSEGMRPLPSRELLVRCYEAFKHIVLPNEDEANEQTKTIRMFEGKLELIIQDFRADRQTYITHLGQLTLRICGGEEEPQKGSLETTNSGLNN</sequence>
<name>A0AA39NVE8_9AGAR</name>
<gene>
    <name evidence="1" type="ORF">IW261DRAFT_1665447</name>
</gene>
<dbReference type="AlphaFoldDB" id="A0AA39NVE8"/>
<accession>A0AA39NVE8</accession>
<reference evidence="1" key="1">
    <citation type="submission" date="2023-06" db="EMBL/GenBank/DDBJ databases">
        <authorList>
            <consortium name="Lawrence Berkeley National Laboratory"/>
            <person name="Ahrendt S."/>
            <person name="Sahu N."/>
            <person name="Indic B."/>
            <person name="Wong-Bajracharya J."/>
            <person name="Merenyi Z."/>
            <person name="Ke H.-M."/>
            <person name="Monk M."/>
            <person name="Kocsube S."/>
            <person name="Drula E."/>
            <person name="Lipzen A."/>
            <person name="Balint B."/>
            <person name="Henrissat B."/>
            <person name="Andreopoulos B."/>
            <person name="Martin F.M."/>
            <person name="Harder C.B."/>
            <person name="Rigling D."/>
            <person name="Ford K.L."/>
            <person name="Foster G.D."/>
            <person name="Pangilinan J."/>
            <person name="Papanicolaou A."/>
            <person name="Barry K."/>
            <person name="LaButti K."/>
            <person name="Viragh M."/>
            <person name="Koriabine M."/>
            <person name="Yan M."/>
            <person name="Riley R."/>
            <person name="Champramary S."/>
            <person name="Plett K.L."/>
            <person name="Tsai I.J."/>
            <person name="Slot J."/>
            <person name="Sipos G."/>
            <person name="Plett J."/>
            <person name="Nagy L.G."/>
            <person name="Grigoriev I.V."/>
        </authorList>
    </citation>
    <scope>NUCLEOTIDE SEQUENCE</scope>
    <source>
        <strain evidence="1">ICMP 16352</strain>
    </source>
</reference>
<proteinExistence type="predicted"/>
<comment type="caution">
    <text evidence="1">The sequence shown here is derived from an EMBL/GenBank/DDBJ whole genome shotgun (WGS) entry which is preliminary data.</text>
</comment>
<dbReference type="Proteomes" id="UP001175227">
    <property type="component" value="Unassembled WGS sequence"/>
</dbReference>
<evidence type="ECO:0000313" key="2">
    <source>
        <dbReference type="Proteomes" id="UP001175227"/>
    </source>
</evidence>
<organism evidence="1 2">
    <name type="scientific">Armillaria novae-zelandiae</name>
    <dbReference type="NCBI Taxonomy" id="153914"/>
    <lineage>
        <taxon>Eukaryota</taxon>
        <taxon>Fungi</taxon>
        <taxon>Dikarya</taxon>
        <taxon>Basidiomycota</taxon>
        <taxon>Agaricomycotina</taxon>
        <taxon>Agaricomycetes</taxon>
        <taxon>Agaricomycetidae</taxon>
        <taxon>Agaricales</taxon>
        <taxon>Marasmiineae</taxon>
        <taxon>Physalacriaceae</taxon>
        <taxon>Armillaria</taxon>
    </lineage>
</organism>